<name>A0ABY0FZW5_9PLEO</name>
<feature type="region of interest" description="Disordered" evidence="1">
    <location>
        <begin position="72"/>
        <end position="106"/>
    </location>
</feature>
<reference evidence="3" key="1">
    <citation type="journal article" date="2019" name="bioRxiv">
        <title>Genomics, evolutionary history and diagnostics of the Alternaria alternata species group including apple and Asian pear pathotypes.</title>
        <authorList>
            <person name="Armitage A.D."/>
            <person name="Cockerton H.M."/>
            <person name="Sreenivasaprasad S."/>
            <person name="Woodhall J.W."/>
            <person name="Lane C.R."/>
            <person name="Harrison R.J."/>
            <person name="Clarkson J.P."/>
        </authorList>
    </citation>
    <scope>NUCLEOTIDE SEQUENCE [LARGE SCALE GENOMIC DNA]</scope>
    <source>
        <strain evidence="3">FERA 635</strain>
    </source>
</reference>
<organism evidence="2 3">
    <name type="scientific">Alternaria tenuissima</name>
    <dbReference type="NCBI Taxonomy" id="119927"/>
    <lineage>
        <taxon>Eukaryota</taxon>
        <taxon>Fungi</taxon>
        <taxon>Dikarya</taxon>
        <taxon>Ascomycota</taxon>
        <taxon>Pezizomycotina</taxon>
        <taxon>Dothideomycetes</taxon>
        <taxon>Pleosporomycetidae</taxon>
        <taxon>Pleosporales</taxon>
        <taxon>Pleosporineae</taxon>
        <taxon>Pleosporaceae</taxon>
        <taxon>Alternaria</taxon>
        <taxon>Alternaria sect. Alternaria</taxon>
        <taxon>Alternaria alternata complex</taxon>
    </lineage>
</organism>
<sequence>MGKRTTVHHCPGASGWVGDQSPGGCNKGTFGSRKINYCKKHEMPCRNGCDNKKHLKNRDGCKSCEGAWEAAARNGEQAKQSDKETEKSKEDEAFWHPGKDNKKLKK</sequence>
<comment type="caution">
    <text evidence="2">The sequence shown here is derived from an EMBL/GenBank/DDBJ whole genome shotgun (WGS) entry which is preliminary data.</text>
</comment>
<evidence type="ECO:0000256" key="1">
    <source>
        <dbReference type="SAM" id="MobiDB-lite"/>
    </source>
</evidence>
<protein>
    <submittedName>
        <fullName evidence="2">Uncharacterized protein</fullName>
    </submittedName>
</protein>
<proteinExistence type="predicted"/>
<keyword evidence="3" id="KW-1185">Reference proteome</keyword>
<evidence type="ECO:0000313" key="3">
    <source>
        <dbReference type="Proteomes" id="UP000293195"/>
    </source>
</evidence>
<dbReference type="Proteomes" id="UP000293195">
    <property type="component" value="Unassembled WGS sequence"/>
</dbReference>
<feature type="compositionally biased region" description="Basic and acidic residues" evidence="1">
    <location>
        <begin position="79"/>
        <end position="106"/>
    </location>
</feature>
<accession>A0ABY0FZW5</accession>
<dbReference type="EMBL" id="PDXF01000051">
    <property type="protein sequence ID" value="RYN93521.1"/>
    <property type="molecule type" value="Genomic_DNA"/>
</dbReference>
<gene>
    <name evidence="2" type="ORF">AA0119_g9421</name>
</gene>
<evidence type="ECO:0000313" key="2">
    <source>
        <dbReference type="EMBL" id="RYN93521.1"/>
    </source>
</evidence>